<reference evidence="2" key="1">
    <citation type="journal article" date="2019" name="Int. J. Syst. Evol. Microbiol.">
        <title>The Global Catalogue of Microorganisms (GCM) 10K type strain sequencing project: providing services to taxonomists for standard genome sequencing and annotation.</title>
        <authorList>
            <consortium name="The Broad Institute Genomics Platform"/>
            <consortium name="The Broad Institute Genome Sequencing Center for Infectious Disease"/>
            <person name="Wu L."/>
            <person name="Ma J."/>
        </authorList>
    </citation>
    <scope>NUCLEOTIDE SEQUENCE [LARGE SCALE GENOMIC DNA]</scope>
    <source>
        <strain evidence="2">CCUG 36916</strain>
    </source>
</reference>
<name>A0ABW1WLF1_9HYPH</name>
<dbReference type="RefSeq" id="WP_192285282.1">
    <property type="nucleotide sequence ID" value="NZ_JBHSTT010000006.1"/>
</dbReference>
<gene>
    <name evidence="1" type="ORF">ACFQDP_00870</name>
</gene>
<keyword evidence="2" id="KW-1185">Reference proteome</keyword>
<sequence length="143" mass="15557">MYTLREDLNGLRLTAPGSTDVWVVFEGRRHRVVSPAVYQALFTSPDDLVFSEEIPTITMGPELNEGTCLVRGIGAHAIFLLTGHAPTVRKYHVPTYESFSDFGFNEKAVIDVPPLLLDAVELAGELTSALDGTRRAPAAEAEA</sequence>
<protein>
    <submittedName>
        <fullName evidence="1">Uncharacterized protein</fullName>
    </submittedName>
</protein>
<evidence type="ECO:0000313" key="2">
    <source>
        <dbReference type="Proteomes" id="UP001596237"/>
    </source>
</evidence>
<dbReference type="EMBL" id="JBHSTT010000006">
    <property type="protein sequence ID" value="MFC6387910.1"/>
    <property type="molecule type" value="Genomic_DNA"/>
</dbReference>
<proteinExistence type="predicted"/>
<dbReference type="Proteomes" id="UP001596237">
    <property type="component" value="Unassembled WGS sequence"/>
</dbReference>
<organism evidence="1 2">
    <name type="scientific">Methylorubrum zatmanii</name>
    <dbReference type="NCBI Taxonomy" id="29429"/>
    <lineage>
        <taxon>Bacteria</taxon>
        <taxon>Pseudomonadati</taxon>
        <taxon>Pseudomonadota</taxon>
        <taxon>Alphaproteobacteria</taxon>
        <taxon>Hyphomicrobiales</taxon>
        <taxon>Methylobacteriaceae</taxon>
        <taxon>Methylorubrum</taxon>
    </lineage>
</organism>
<comment type="caution">
    <text evidence="1">The sequence shown here is derived from an EMBL/GenBank/DDBJ whole genome shotgun (WGS) entry which is preliminary data.</text>
</comment>
<accession>A0ABW1WLF1</accession>
<evidence type="ECO:0000313" key="1">
    <source>
        <dbReference type="EMBL" id="MFC6387910.1"/>
    </source>
</evidence>